<evidence type="ECO:0000313" key="2">
    <source>
        <dbReference type="Proteomes" id="UP000004382"/>
    </source>
</evidence>
<proteinExistence type="predicted"/>
<gene>
    <name evidence="1" type="ORF">MetexDRAFT_5059</name>
</gene>
<accession>H1KQZ6</accession>
<evidence type="ECO:0000313" key="1">
    <source>
        <dbReference type="EMBL" id="EHP90055.1"/>
    </source>
</evidence>
<sequence>MSREAIKDRYQRTLGYIVTEPSGRQKALDAAQRTLGYYYPEQDVTKDAGQRTIAHGNVLASLIYEPVGW</sequence>
<protein>
    <submittedName>
        <fullName evidence="1">Uncharacterized protein</fullName>
    </submittedName>
</protein>
<name>H1KQZ6_METEX</name>
<comment type="caution">
    <text evidence="1">The sequence shown here is derived from an EMBL/GenBank/DDBJ whole genome shotgun (WGS) entry which is preliminary data.</text>
</comment>
<organism evidence="1 2">
    <name type="scientific">Methylorubrum extorquens DSM 13060</name>
    <dbReference type="NCBI Taxonomy" id="882800"/>
    <lineage>
        <taxon>Bacteria</taxon>
        <taxon>Pseudomonadati</taxon>
        <taxon>Pseudomonadota</taxon>
        <taxon>Alphaproteobacteria</taxon>
        <taxon>Hyphomicrobiales</taxon>
        <taxon>Methylobacteriaceae</taxon>
        <taxon>Methylorubrum</taxon>
    </lineage>
</organism>
<dbReference type="PATRIC" id="fig|882800.3.peg.4947"/>
<reference evidence="1 2" key="1">
    <citation type="submission" date="2011-09" db="EMBL/GenBank/DDBJ databases">
        <title>The draft genome of Methylobacterium extorquens DSM 13060.</title>
        <authorList>
            <consortium name="US DOE Joint Genome Institute (JGI-PGF)"/>
            <person name="Lucas S."/>
            <person name="Han J."/>
            <person name="Lapidus A."/>
            <person name="Cheng J.-F."/>
            <person name="Goodwin L."/>
            <person name="Pitluck S."/>
            <person name="Peters L."/>
            <person name="Land M.L."/>
            <person name="Hauser L."/>
            <person name="Koskimaki J."/>
            <person name="Halonen O."/>
            <person name="Pirttila A."/>
            <person name="Frank C."/>
            <person name="Woyke T.J."/>
        </authorList>
    </citation>
    <scope>NUCLEOTIDE SEQUENCE [LARGE SCALE GENOMIC DNA]</scope>
    <source>
        <strain evidence="1 2">DSM 13060</strain>
    </source>
</reference>
<dbReference type="RefSeq" id="WP_003604630.1">
    <property type="nucleotide sequence ID" value="NZ_AGJK01000216.1"/>
</dbReference>
<dbReference type="EMBL" id="AGJK01000216">
    <property type="protein sequence ID" value="EHP90055.1"/>
    <property type="molecule type" value="Genomic_DNA"/>
</dbReference>
<dbReference type="Proteomes" id="UP000004382">
    <property type="component" value="Unassembled WGS sequence"/>
</dbReference>
<dbReference type="AlphaFoldDB" id="H1KQZ6"/>